<protein>
    <recommendedName>
        <fullName evidence="1">Helicase ATP-binding domain-containing protein</fullName>
    </recommendedName>
</protein>
<dbReference type="SUPFAM" id="SSF52540">
    <property type="entry name" value="P-loop containing nucleoside triphosphate hydrolases"/>
    <property type="match status" value="1"/>
</dbReference>
<dbReference type="Gene3D" id="3.40.50.300">
    <property type="entry name" value="P-loop containing nucleotide triphosphate hydrolases"/>
    <property type="match status" value="2"/>
</dbReference>
<dbReference type="RefSeq" id="WP_008869849.1">
    <property type="nucleotide sequence ID" value="NZ_ACJN02000002.1"/>
</dbReference>
<evidence type="ECO:0000259" key="1">
    <source>
        <dbReference type="PROSITE" id="PS51192"/>
    </source>
</evidence>
<dbReference type="PANTHER" id="PTHR42927:SF1">
    <property type="entry name" value="HELICASE SUPERFAMILY 1 AND 2 DOMAIN-CONTAINING PROTEIN"/>
    <property type="match status" value="1"/>
</dbReference>
<dbReference type="GO" id="GO:0005524">
    <property type="term" value="F:ATP binding"/>
    <property type="evidence" value="ECO:0007669"/>
    <property type="project" value="UniProtKB-KW"/>
</dbReference>
<dbReference type="Proteomes" id="UP000005496">
    <property type="component" value="Unassembled WGS sequence"/>
</dbReference>
<dbReference type="GO" id="GO:0003677">
    <property type="term" value="F:DNA binding"/>
    <property type="evidence" value="ECO:0007669"/>
    <property type="project" value="UniProtKB-KW"/>
</dbReference>
<name>D6SP53_9BACT</name>
<dbReference type="GO" id="GO:0009035">
    <property type="term" value="F:type I site-specific deoxyribonuclease activity"/>
    <property type="evidence" value="ECO:0007669"/>
    <property type="project" value="UniProtKB-EC"/>
</dbReference>
<dbReference type="CDD" id="cd22332">
    <property type="entry name" value="HsdR_N"/>
    <property type="match status" value="1"/>
</dbReference>
<dbReference type="Gene3D" id="3.90.1570.50">
    <property type="match status" value="1"/>
</dbReference>
<gene>
    <name evidence="2" type="ORF">Dthio_PD1898</name>
</gene>
<comment type="caution">
    <text evidence="2">The sequence shown here is derived from an EMBL/GenBank/DDBJ whole genome shotgun (WGS) entry which is preliminary data.</text>
</comment>
<dbReference type="InterPro" id="IPR040980">
    <property type="entry name" value="SWI2_SNF2"/>
</dbReference>
<keyword evidence="3" id="KW-1185">Reference proteome</keyword>
<evidence type="ECO:0000313" key="2">
    <source>
        <dbReference type="EMBL" id="EFI34529.1"/>
    </source>
</evidence>
<accession>D6SP53</accession>
<organism evidence="2 3">
    <name type="scientific">Desulfonatronospira thiodismutans ASO3-1</name>
    <dbReference type="NCBI Taxonomy" id="555779"/>
    <lineage>
        <taxon>Bacteria</taxon>
        <taxon>Pseudomonadati</taxon>
        <taxon>Thermodesulfobacteriota</taxon>
        <taxon>Desulfovibrionia</taxon>
        <taxon>Desulfovibrionales</taxon>
        <taxon>Desulfonatronovibrionaceae</taxon>
        <taxon>Desulfonatronospira</taxon>
    </lineage>
</organism>
<dbReference type="Pfam" id="PF18766">
    <property type="entry name" value="SWI2_SNF2"/>
    <property type="match status" value="1"/>
</dbReference>
<dbReference type="InterPro" id="IPR027417">
    <property type="entry name" value="P-loop_NTPase"/>
</dbReference>
<dbReference type="EMBL" id="ACJN02000002">
    <property type="protein sequence ID" value="EFI34529.1"/>
    <property type="molecule type" value="Genomic_DNA"/>
</dbReference>
<proteinExistence type="predicted"/>
<dbReference type="InterPro" id="IPR014001">
    <property type="entry name" value="Helicase_ATP-bd"/>
</dbReference>
<dbReference type="InterPro" id="IPR055180">
    <property type="entry name" value="HsdR_RecA-like_helicase_dom_2"/>
</dbReference>
<dbReference type="eggNOG" id="COG0610">
    <property type="taxonomic scope" value="Bacteria"/>
</dbReference>
<sequence>MPTDTSEKGLETLIVESLVNEAGYVQGSNDDYSREHVMDLAKLREFLEATQPETVETLALDQDCPKRTQFLHRLDAEIAKRGVIDVLRKGVKHGPVSLDLFYGTPTPGNTKAAQLHAANIFSATRQLRYSQDETQLALDLGIFINGLPVATFELKNSLTKQTVNDAVRQYKRDRSPNEPLFKFGRCMVHFAVDDNEVQMCTHLKGKDSWFLPFNQGWNDGAGNPPNPDGLKTDYLWKRILTKLGLTDILENYAEIVEEKDERGRKKHPKQIFPRYHQLDAVRKLLADAAVKGAGEKYLIQHSAGSGKSNSIAWLAHQLISLEDGLPAEASACAAGTAVRSAQAGGRSVFDSVVVITDRRVLDKQIRNTIRQFAQVSSVVGAVTGESGSKTQQLSGFLKAGKKIIISTVQTFPFILDAIGDEHRGKRFAIIIDEAHSSQGGKTSAKMHMALEDLGEYKTSWEELDAEDKINRIMESRKMLANASYFAFTATPKNKTLEIFGIPGKPVDGKVPYRPFHSYTMKQAIQEGFILDVLAHYTPVNTWSRLAKEVEDDPEFDTKKALKKLRRYVESHDHAIRTKAEIMVVHFHEQVVARRKIGGRARAMIICSSIKRAIQYYEAVSAYLRERKSPYHAIVAFSDFEQDGKKITEASLNGFPSSKIEEYFKAGEIKDISGKDPYRFLIVADKFQTGYDEPLLHTMYVDKVLSGIKAVQTLSRLNRAHPQKTDTFVLDFMNDADTIKAAFSDYYRTTVLSEETDPNKLHDLKAALDGYQVYSYEQVDQLVRLFLDGEDRDNLDPILDVCVGVYNDELDEDGQVDFKGKAKAFTRTYQFLASVLPYTNAEWEKLSIFLNFLIPKLPAPVEQDLSKGILEAIDMDSYRAEVKQMMQLALPDEDAEIGPVPTSGGGRKPEPELDALSNILKAFNDRFGNIEWEDADRIRKVITEDIPAKVKEDQAYQNAMKNSSKSAARLEHDRALEKVVIEMLSDHTELFKQFSDNPGFKKWLADTIFGVTYDETV</sequence>
<dbReference type="Pfam" id="PF04313">
    <property type="entry name" value="HSDR_N"/>
    <property type="match status" value="1"/>
</dbReference>
<dbReference type="PANTHER" id="PTHR42927">
    <property type="entry name" value="HELICASE SUPERFAMILY 1 AND 2 DOMAIN-CONTAINING PROTEIN"/>
    <property type="match status" value="1"/>
</dbReference>
<evidence type="ECO:0000313" key="3">
    <source>
        <dbReference type="Proteomes" id="UP000005496"/>
    </source>
</evidence>
<feature type="domain" description="Helicase ATP-binding" evidence="1">
    <location>
        <begin position="288"/>
        <end position="509"/>
    </location>
</feature>
<dbReference type="PROSITE" id="PS51192">
    <property type="entry name" value="HELICASE_ATP_BIND_1"/>
    <property type="match status" value="1"/>
</dbReference>
<dbReference type="GO" id="GO:0009307">
    <property type="term" value="P:DNA restriction-modification system"/>
    <property type="evidence" value="ECO:0007669"/>
    <property type="project" value="UniProtKB-KW"/>
</dbReference>
<dbReference type="InterPro" id="IPR007409">
    <property type="entry name" value="Restrct_endonuc_type1_HsdR_N"/>
</dbReference>
<dbReference type="Pfam" id="PF22679">
    <property type="entry name" value="T1R_D3-like"/>
    <property type="match status" value="1"/>
</dbReference>
<dbReference type="SMART" id="SM00487">
    <property type="entry name" value="DEXDc"/>
    <property type="match status" value="1"/>
</dbReference>
<reference evidence="2" key="1">
    <citation type="submission" date="2010-05" db="EMBL/GenBank/DDBJ databases">
        <title>The draft genome of Desulfonatronospira thiodismutans ASO3-1.</title>
        <authorList>
            <consortium name="US DOE Joint Genome Institute (JGI-PGF)"/>
            <person name="Lucas S."/>
            <person name="Copeland A."/>
            <person name="Lapidus A."/>
            <person name="Cheng J.-F."/>
            <person name="Bruce D."/>
            <person name="Goodwin L."/>
            <person name="Pitluck S."/>
            <person name="Chertkov O."/>
            <person name="Brettin T."/>
            <person name="Detter J.C."/>
            <person name="Han C."/>
            <person name="Land M.L."/>
            <person name="Hauser L."/>
            <person name="Kyrpides N."/>
            <person name="Mikhailova N."/>
            <person name="Muyzer G."/>
            <person name="Woyke T."/>
        </authorList>
    </citation>
    <scope>NUCLEOTIDE SEQUENCE [LARGE SCALE GENOMIC DNA]</scope>
    <source>
        <strain evidence="2">ASO3-1</strain>
    </source>
</reference>
<dbReference type="AlphaFoldDB" id="D6SP53"/>